<accession>A0A2A6FN58</accession>
<dbReference type="Proteomes" id="UP000219994">
    <property type="component" value="Unassembled WGS sequence"/>
</dbReference>
<protein>
    <submittedName>
        <fullName evidence="1">Uncharacterized protein</fullName>
    </submittedName>
</protein>
<name>A0A2A6FN58_9MICO</name>
<sequence>METNDSGTAAVESLVLHLVQTLVELRVALGALETSTAQEDQARLRSAMIAEIDEVIERTRQQHLLPRGIDVYPTAANAYLVAEGSIAPPEGA</sequence>
<dbReference type="AlphaFoldDB" id="A0A2A6FN58"/>
<proteinExistence type="predicted"/>
<reference evidence="2" key="1">
    <citation type="submission" date="2017-03" db="EMBL/GenBank/DDBJ databases">
        <authorList>
            <person name="Lund M.B."/>
        </authorList>
    </citation>
    <scope>NUCLEOTIDE SEQUENCE [LARGE SCALE GENOMIC DNA]</scope>
</reference>
<comment type="caution">
    <text evidence="1">The sequence shown here is derived from an EMBL/GenBank/DDBJ whole genome shotgun (WGS) entry which is preliminary data.</text>
</comment>
<dbReference type="EMBL" id="NAEP01000069">
    <property type="protein sequence ID" value="PDQ34110.1"/>
    <property type="molecule type" value="Genomic_DNA"/>
</dbReference>
<evidence type="ECO:0000313" key="2">
    <source>
        <dbReference type="Proteomes" id="UP000219994"/>
    </source>
</evidence>
<evidence type="ECO:0000313" key="1">
    <source>
        <dbReference type="EMBL" id="PDQ34110.1"/>
    </source>
</evidence>
<organism evidence="1 2">
    <name type="scientific">Candidatus Lumbricidiphila eiseniae</name>
    <dbReference type="NCBI Taxonomy" id="1969409"/>
    <lineage>
        <taxon>Bacteria</taxon>
        <taxon>Bacillati</taxon>
        <taxon>Actinomycetota</taxon>
        <taxon>Actinomycetes</taxon>
        <taxon>Micrococcales</taxon>
        <taxon>Microbacteriaceae</taxon>
        <taxon>Candidatus Lumbricidiphila</taxon>
    </lineage>
</organism>
<gene>
    <name evidence="1" type="ORF">B5766_12810</name>
</gene>